<sequence>MIIDGVDGPHGSIFSSLLRLYSLHWARLYELIAASDAVAMAKDPFVTLPNEVFEVVLSFLESKSIKRLRLASTQYAKKCFCPAFTRYYSHQETDLSASSLQRLLELTTHPVLGPAVNDVAVVAVYYDPSIHVSKIRRLKTTPSSSVPQANHATQLLDSTLELSWIMSRRQEQQGQYVDDLVASFAQIFENLASLGHLRLRTRIVCFRSMRLVFRPPASMNWNALWADCHRLLRIVILAMARSRISVDTLSVFDQSFGKVQSRVFTEMSTNLGDLKRGGFMAATGDRIKNLNLSFSTRTIVLERDIVETVDGLLTHLGARNTPWERLGRQASEDIPGIAAFLKQTPNLEGLDLYMYNTLEGPPYDYDQVFITISQEVRLPNLRQLTLRGLWTKPDALLLFLHNHPDITHLDLREIHIPTGSWYPVLKHIQSMKKLSRLHLENLFGGSRNLLNLEPRNPVFDDGKRGLQTMSISLKALSGLSLLWAMAAATPSEVLSVDFADPSILYDPKSGDWYAFATAGNGADLQVANASSSTGPWTLLDLDLLPDKGSWAVDGGVWAPDVRYLADSDSFVLYYSAEYAANTTFHCVGAATAATIEGPYTPVDEPLACPTDQGGAIDPSGYWDEASSTRWLVYKIDGNSLGNGGTCNNGVAPLKSTPIMLQQLDTDGYTLIGSATELLDRSDADGQLIEAPNLVLASDGTYILFFSSNCYSTTLYDISYATSSSVTGPYTKSSAPLLVTGDYGLTAPGGATSTVGGDELVFHANFRLGLAYGMLLGSVATALTIPEPIAEHVPALLSDSRDHEAPPFNCSTQELGEFSPLLDNYQAQDVCFDEDTSYYRTTITITDYVTRTRTIGNVVATATTTVSDFETLTIAEYDITRTTSTVTAFSTATQTDGLTDTVTTTATITSTVDLTDTTTSTATSLSTSDITTTTVATDTSLSTLSFATLTLVTETTESTSLISTSTIFRESTTSTDVLTDTALTTESTMVTSIITSTAVFTTRSTTSAPVVVQSIFEEPTLVRRSDEDEDEESNPPPPPLVQALITAAPVLKDNFCGCVVQQEACCPPGQCFDFCDCNCDATRTKRITRIRFVRVTLTERTRTVRLVTRSLQFVTTVVGTLTRTRRVTVSGTTVATVTTQDQVTSTATTVGVVTGTDTVTSTATTVGLVSSTDTFTSTDTVLGLTSSTDTLTLTDTVVGVVSSTEVFTSTSTILDSALSTGTITSTLTVGGTVLTTSTRSRTTTARV</sequence>
<name>A0A423WKB0_9PEZI</name>
<dbReference type="OrthoDB" id="3886018at2759"/>
<organism evidence="7 8">
    <name type="scientific">Cytospora leucostoma</name>
    <dbReference type="NCBI Taxonomy" id="1230097"/>
    <lineage>
        <taxon>Eukaryota</taxon>
        <taxon>Fungi</taxon>
        <taxon>Dikarya</taxon>
        <taxon>Ascomycota</taxon>
        <taxon>Pezizomycotina</taxon>
        <taxon>Sordariomycetes</taxon>
        <taxon>Sordariomycetidae</taxon>
        <taxon>Diaporthales</taxon>
        <taxon>Cytosporaceae</taxon>
        <taxon>Cytospora</taxon>
    </lineage>
</organism>
<dbReference type="InterPro" id="IPR032675">
    <property type="entry name" value="LRR_dom_sf"/>
</dbReference>
<dbReference type="Gene3D" id="2.115.10.20">
    <property type="entry name" value="Glycosyl hydrolase domain, family 43"/>
    <property type="match status" value="1"/>
</dbReference>
<dbReference type="InterPro" id="IPR023296">
    <property type="entry name" value="Glyco_hydro_beta-prop_sf"/>
</dbReference>
<dbReference type="SUPFAM" id="SSF75005">
    <property type="entry name" value="Arabinanase/levansucrase/invertase"/>
    <property type="match status" value="1"/>
</dbReference>
<reference evidence="7 8" key="1">
    <citation type="submission" date="2015-09" db="EMBL/GenBank/DDBJ databases">
        <title>Host preference determinants of Valsa canker pathogens revealed by comparative genomics.</title>
        <authorList>
            <person name="Yin Z."/>
            <person name="Huang L."/>
        </authorList>
    </citation>
    <scope>NUCLEOTIDE SEQUENCE [LARGE SCALE GENOMIC DNA]</scope>
    <source>
        <strain evidence="7 8">SXYLt</strain>
    </source>
</reference>
<dbReference type="PANTHER" id="PTHR42812">
    <property type="entry name" value="BETA-XYLOSIDASE"/>
    <property type="match status" value="1"/>
</dbReference>
<evidence type="ECO:0000256" key="3">
    <source>
        <dbReference type="ARBA" id="ARBA00023295"/>
    </source>
</evidence>
<evidence type="ECO:0000256" key="6">
    <source>
        <dbReference type="SAM" id="MobiDB-lite"/>
    </source>
</evidence>
<evidence type="ECO:0008006" key="9">
    <source>
        <dbReference type="Google" id="ProtNLM"/>
    </source>
</evidence>
<feature type="active site" description="Proton acceptor" evidence="4">
    <location>
        <position position="500"/>
    </location>
</feature>
<gene>
    <name evidence="7" type="ORF">VPNG_07254</name>
</gene>
<dbReference type="Proteomes" id="UP000285146">
    <property type="component" value="Unassembled WGS sequence"/>
</dbReference>
<dbReference type="CDD" id="cd08999">
    <property type="entry name" value="GH43_ABN-like"/>
    <property type="match status" value="1"/>
</dbReference>
<dbReference type="Gene3D" id="3.80.10.10">
    <property type="entry name" value="Ribonuclease Inhibitor"/>
    <property type="match status" value="1"/>
</dbReference>
<proteinExistence type="inferred from homology"/>
<dbReference type="InParanoid" id="A0A423WKB0"/>
<evidence type="ECO:0000256" key="1">
    <source>
        <dbReference type="ARBA" id="ARBA00009865"/>
    </source>
</evidence>
<keyword evidence="8" id="KW-1185">Reference proteome</keyword>
<protein>
    <recommendedName>
        <fullName evidence="9">F-box domain-containing protein</fullName>
    </recommendedName>
</protein>
<dbReference type="InterPro" id="IPR006710">
    <property type="entry name" value="Glyco_hydro_43"/>
</dbReference>
<evidence type="ECO:0000256" key="5">
    <source>
        <dbReference type="PIRSR" id="PIRSR606710-2"/>
    </source>
</evidence>
<evidence type="ECO:0000256" key="2">
    <source>
        <dbReference type="ARBA" id="ARBA00022801"/>
    </source>
</evidence>
<dbReference type="SUPFAM" id="SSF81383">
    <property type="entry name" value="F-box domain"/>
    <property type="match status" value="1"/>
</dbReference>
<keyword evidence="2" id="KW-0378">Hydrolase</keyword>
<dbReference type="PANTHER" id="PTHR42812:SF5">
    <property type="entry name" value="ENDO-ARABINASE"/>
    <property type="match status" value="1"/>
</dbReference>
<evidence type="ECO:0000256" key="4">
    <source>
        <dbReference type="PIRSR" id="PIRSR606710-1"/>
    </source>
</evidence>
<dbReference type="GO" id="GO:0005975">
    <property type="term" value="P:carbohydrate metabolic process"/>
    <property type="evidence" value="ECO:0007669"/>
    <property type="project" value="InterPro"/>
</dbReference>
<dbReference type="GO" id="GO:0004553">
    <property type="term" value="F:hydrolase activity, hydrolyzing O-glycosyl compounds"/>
    <property type="evidence" value="ECO:0007669"/>
    <property type="project" value="InterPro"/>
</dbReference>
<dbReference type="EMBL" id="LKEB01000048">
    <property type="protein sequence ID" value="ROW03875.1"/>
    <property type="molecule type" value="Genomic_DNA"/>
</dbReference>
<dbReference type="STRING" id="1230097.A0A423WKB0"/>
<evidence type="ECO:0000313" key="7">
    <source>
        <dbReference type="EMBL" id="ROW03875.1"/>
    </source>
</evidence>
<keyword evidence="3" id="KW-0326">Glycosidase</keyword>
<feature type="region of interest" description="Disordered" evidence="6">
    <location>
        <begin position="1018"/>
        <end position="1037"/>
    </location>
</feature>
<accession>A0A423WKB0</accession>
<feature type="site" description="Important for catalytic activity, responsible for pKa modulation of the active site Glu and correct orientation of both the proton donor and substrate" evidence="5">
    <location>
        <position position="617"/>
    </location>
</feature>
<dbReference type="InterPro" id="IPR051795">
    <property type="entry name" value="Glycosyl_Hydrlase_43"/>
</dbReference>
<evidence type="ECO:0000313" key="8">
    <source>
        <dbReference type="Proteomes" id="UP000285146"/>
    </source>
</evidence>
<feature type="active site" description="Proton donor" evidence="4">
    <location>
        <position position="689"/>
    </location>
</feature>
<dbReference type="Pfam" id="PF04616">
    <property type="entry name" value="Glyco_hydro_43"/>
    <property type="match status" value="1"/>
</dbReference>
<dbReference type="InterPro" id="IPR036047">
    <property type="entry name" value="F-box-like_dom_sf"/>
</dbReference>
<dbReference type="AlphaFoldDB" id="A0A423WKB0"/>
<dbReference type="SUPFAM" id="SSF52047">
    <property type="entry name" value="RNI-like"/>
    <property type="match status" value="1"/>
</dbReference>
<comment type="similarity">
    <text evidence="1">Belongs to the glycosyl hydrolase 43 family.</text>
</comment>
<comment type="caution">
    <text evidence="7">The sequence shown here is derived from an EMBL/GenBank/DDBJ whole genome shotgun (WGS) entry which is preliminary data.</text>
</comment>